<reference evidence="2" key="1">
    <citation type="journal article" date="2022" name="Mol. Ecol. Resour.">
        <title>The genomes of chicory, endive, great burdock and yacon provide insights into Asteraceae palaeo-polyploidization history and plant inulin production.</title>
        <authorList>
            <person name="Fan W."/>
            <person name="Wang S."/>
            <person name="Wang H."/>
            <person name="Wang A."/>
            <person name="Jiang F."/>
            <person name="Liu H."/>
            <person name="Zhao H."/>
            <person name="Xu D."/>
            <person name="Zhang Y."/>
        </authorList>
    </citation>
    <scope>NUCLEOTIDE SEQUENCE [LARGE SCALE GENOMIC DNA]</scope>
    <source>
        <strain evidence="2">cv. Niubang</strain>
    </source>
</reference>
<organism evidence="1 2">
    <name type="scientific">Arctium lappa</name>
    <name type="common">Greater burdock</name>
    <name type="synonym">Lappa major</name>
    <dbReference type="NCBI Taxonomy" id="4217"/>
    <lineage>
        <taxon>Eukaryota</taxon>
        <taxon>Viridiplantae</taxon>
        <taxon>Streptophyta</taxon>
        <taxon>Embryophyta</taxon>
        <taxon>Tracheophyta</taxon>
        <taxon>Spermatophyta</taxon>
        <taxon>Magnoliopsida</taxon>
        <taxon>eudicotyledons</taxon>
        <taxon>Gunneridae</taxon>
        <taxon>Pentapetalae</taxon>
        <taxon>asterids</taxon>
        <taxon>campanulids</taxon>
        <taxon>Asterales</taxon>
        <taxon>Asteraceae</taxon>
        <taxon>Carduoideae</taxon>
        <taxon>Cardueae</taxon>
        <taxon>Arctiinae</taxon>
        <taxon>Arctium</taxon>
    </lineage>
</organism>
<dbReference type="Proteomes" id="UP001055879">
    <property type="component" value="Linkage Group LG01"/>
</dbReference>
<evidence type="ECO:0000313" key="2">
    <source>
        <dbReference type="Proteomes" id="UP001055879"/>
    </source>
</evidence>
<accession>A0ACB9FMA9</accession>
<dbReference type="EMBL" id="CM042047">
    <property type="protein sequence ID" value="KAI3771851.1"/>
    <property type="molecule type" value="Genomic_DNA"/>
</dbReference>
<reference evidence="1 2" key="2">
    <citation type="journal article" date="2022" name="Mol. Ecol. Resour.">
        <title>The genomes of chicory, endive, great burdock and yacon provide insights into Asteraceae paleo-polyploidization history and plant inulin production.</title>
        <authorList>
            <person name="Fan W."/>
            <person name="Wang S."/>
            <person name="Wang H."/>
            <person name="Wang A."/>
            <person name="Jiang F."/>
            <person name="Liu H."/>
            <person name="Zhao H."/>
            <person name="Xu D."/>
            <person name="Zhang Y."/>
        </authorList>
    </citation>
    <scope>NUCLEOTIDE SEQUENCE [LARGE SCALE GENOMIC DNA]</scope>
    <source>
        <strain evidence="2">cv. Niubang</strain>
    </source>
</reference>
<sequence length="327" mass="38665">MEISCAFSINNCFWRSDRTLSKSKKQIWRTKRISDEHTFDGDKCVYKFYKSDSFVSSQNRASTTTTSRQISLGLVIQCFKLLTNEKLLVRKAFKLVKIPMSEIRISLYARSMKFASMYMRSLEFSSFSVKILEIRILLCANFVLLDKKKEKEKKDKKKKKKVVLTESEESNSEDYDSDDGENLNQAMLLLTRAFQKKFYKKPGSNSQQYSSGSRNFEHKERVEGKRYDDRRSEEKRYEERKPEERKYVNQYVVKKADEPVKSYNCGKIGHFAKDCRKPKVRNSEYYKNKMFLAKKKEAGKALMSEDDHWMDHTDYEDDKEETTHNDG</sequence>
<proteinExistence type="predicted"/>
<comment type="caution">
    <text evidence="1">The sequence shown here is derived from an EMBL/GenBank/DDBJ whole genome shotgun (WGS) entry which is preliminary data.</text>
</comment>
<name>A0ACB9FMA9_ARCLA</name>
<gene>
    <name evidence="1" type="ORF">L6452_03022</name>
</gene>
<keyword evidence="2" id="KW-1185">Reference proteome</keyword>
<protein>
    <submittedName>
        <fullName evidence="1">Uncharacterized protein</fullName>
    </submittedName>
</protein>
<evidence type="ECO:0000313" key="1">
    <source>
        <dbReference type="EMBL" id="KAI3771851.1"/>
    </source>
</evidence>